<dbReference type="Pfam" id="PF12838">
    <property type="entry name" value="Fer4_7"/>
    <property type="match status" value="1"/>
</dbReference>
<dbReference type="Gene3D" id="3.10.20.740">
    <property type="match status" value="1"/>
</dbReference>
<dbReference type="InterPro" id="IPR001041">
    <property type="entry name" value="2Fe-2S_ferredoxin-type"/>
</dbReference>
<evidence type="ECO:0000259" key="3">
    <source>
        <dbReference type="PROSITE" id="PS51085"/>
    </source>
</evidence>
<dbReference type="Pfam" id="PF13510">
    <property type="entry name" value="Fer2_4"/>
    <property type="match status" value="1"/>
</dbReference>
<comment type="caution">
    <text evidence="5">The sequence shown here is derived from an EMBL/GenBank/DDBJ whole genome shotgun (WGS) entry which is preliminary data.</text>
</comment>
<dbReference type="InterPro" id="IPR017896">
    <property type="entry name" value="4Fe4S_Fe-S-bd"/>
</dbReference>
<dbReference type="InterPro" id="IPR050340">
    <property type="entry name" value="Cytosolic_Fe-S_CAF"/>
</dbReference>
<dbReference type="CDD" id="cd00207">
    <property type="entry name" value="fer2"/>
    <property type="match status" value="1"/>
</dbReference>
<gene>
    <name evidence="5" type="ORF">ADUPG1_012763</name>
</gene>
<dbReference type="Gene3D" id="3.30.70.20">
    <property type="match status" value="1"/>
</dbReference>
<evidence type="ECO:0000256" key="1">
    <source>
        <dbReference type="ARBA" id="ARBA00006596"/>
    </source>
</evidence>
<dbReference type="PROSITE" id="PS51085">
    <property type="entry name" value="2FE2S_FER_2"/>
    <property type="match status" value="1"/>
</dbReference>
<keyword evidence="2" id="KW-0479">Metal-binding</keyword>
<evidence type="ECO:0000259" key="4">
    <source>
        <dbReference type="PROSITE" id="PS51379"/>
    </source>
</evidence>
<dbReference type="Gene3D" id="3.40.50.1780">
    <property type="match status" value="2"/>
</dbReference>
<dbReference type="InterPro" id="IPR036010">
    <property type="entry name" value="2Fe-2S_ferredoxin-like_sf"/>
</dbReference>
<reference evidence="5" key="1">
    <citation type="submission" date="2022-03" db="EMBL/GenBank/DDBJ databases">
        <title>Draft genome sequence of Aduncisulcus paluster, a free-living microaerophilic Fornicata.</title>
        <authorList>
            <person name="Yuyama I."/>
            <person name="Kume K."/>
            <person name="Tamura T."/>
            <person name="Inagaki Y."/>
            <person name="Hashimoto T."/>
        </authorList>
    </citation>
    <scope>NUCLEOTIDE SEQUENCE</scope>
    <source>
        <strain evidence="5">NY0171</strain>
    </source>
</reference>
<dbReference type="Pfam" id="PF02906">
    <property type="entry name" value="Fe_hyd_lg_C"/>
    <property type="match status" value="1"/>
</dbReference>
<dbReference type="SUPFAM" id="SSF53920">
    <property type="entry name" value="Fe-only hydrogenase"/>
    <property type="match status" value="1"/>
</dbReference>
<evidence type="ECO:0000256" key="2">
    <source>
        <dbReference type="ARBA" id="ARBA00023014"/>
    </source>
</evidence>
<comment type="similarity">
    <text evidence="1">Belongs to the NARF family.</text>
</comment>
<keyword evidence="2" id="KW-0411">Iron-sulfur</keyword>
<accession>A0ABQ5K2E3</accession>
<protein>
    <submittedName>
        <fullName evidence="5">NADPH fad oxidoreductase, putative</fullName>
    </submittedName>
</protein>
<name>A0ABQ5K2E3_9EUKA</name>
<dbReference type="PANTHER" id="PTHR11615">
    <property type="entry name" value="NITRATE, FORMATE, IRON DEHYDROGENASE"/>
    <property type="match status" value="1"/>
</dbReference>
<organism evidence="5 6">
    <name type="scientific">Aduncisulcus paluster</name>
    <dbReference type="NCBI Taxonomy" id="2918883"/>
    <lineage>
        <taxon>Eukaryota</taxon>
        <taxon>Metamonada</taxon>
        <taxon>Carpediemonas-like organisms</taxon>
        <taxon>Aduncisulcus</taxon>
    </lineage>
</organism>
<keyword evidence="2" id="KW-0408">Iron</keyword>
<dbReference type="PROSITE" id="PS00198">
    <property type="entry name" value="4FE4S_FER_1"/>
    <property type="match status" value="1"/>
</dbReference>
<dbReference type="SUPFAM" id="SSF54862">
    <property type="entry name" value="4Fe-4S ferredoxins"/>
    <property type="match status" value="1"/>
</dbReference>
<dbReference type="InterPro" id="IPR004108">
    <property type="entry name" value="Fe_hydrogenase_lsu_C"/>
</dbReference>
<feature type="domain" description="4Fe-4S ferredoxin-type" evidence="4">
    <location>
        <begin position="124"/>
        <end position="154"/>
    </location>
</feature>
<sequence>MVNIYINGQHYVAPEGLSVLDACRRYGYHVPALCYHPRLKPLGRCKVCVVELEDSGNLCISCSTQIEEGMKIRTDTPRVISKATQAMRGLKEKQTERMTRVVADKTEFDRLCQWADGSELHKNAAVTIDPTLCVECGRCEEACSRLQDMHILEIPNGQPVRATGGVAFDTSACIGCGQCSTFCPTGAINATSHIDKIYDAIAAGDKTIVAQTAPSIRVALGEECGVPAGEITTGKMVAALRAIGFKHVFDTNYSADLTILEEGTELIGRLSKKWAGEEVAMPMFTSCCPAWINSVEQDFPEFIPNLSSCKSPMMMLGRIVKQYWAEKAGIDRSKIFQVAIMPCTAKKMEIER</sequence>
<dbReference type="Proteomes" id="UP001057375">
    <property type="component" value="Unassembled WGS sequence"/>
</dbReference>
<feature type="domain" description="2Fe-2S ferredoxin-type" evidence="3">
    <location>
        <begin position="1"/>
        <end position="78"/>
    </location>
</feature>
<dbReference type="PROSITE" id="PS51379">
    <property type="entry name" value="4FE4S_FER_2"/>
    <property type="match status" value="2"/>
</dbReference>
<dbReference type="SUPFAM" id="SSF54292">
    <property type="entry name" value="2Fe-2S ferredoxin-like"/>
    <property type="match status" value="1"/>
</dbReference>
<evidence type="ECO:0000313" key="6">
    <source>
        <dbReference type="Proteomes" id="UP001057375"/>
    </source>
</evidence>
<feature type="domain" description="4Fe-4S ferredoxin-type" evidence="4">
    <location>
        <begin position="164"/>
        <end position="193"/>
    </location>
</feature>
<dbReference type="InterPro" id="IPR017900">
    <property type="entry name" value="4Fe4S_Fe_S_CS"/>
</dbReference>
<proteinExistence type="inferred from homology"/>
<evidence type="ECO:0000313" key="5">
    <source>
        <dbReference type="EMBL" id="GKT24525.1"/>
    </source>
</evidence>
<dbReference type="EMBL" id="BQXS01012529">
    <property type="protein sequence ID" value="GKT24525.1"/>
    <property type="molecule type" value="Genomic_DNA"/>
</dbReference>
<dbReference type="InterPro" id="IPR009016">
    <property type="entry name" value="Fe_hydrogenase"/>
</dbReference>
<keyword evidence="6" id="KW-1185">Reference proteome</keyword>
<feature type="non-terminal residue" evidence="5">
    <location>
        <position position="352"/>
    </location>
</feature>